<evidence type="ECO:0000313" key="8">
    <source>
        <dbReference type="EMBL" id="MCD2425166.1"/>
    </source>
</evidence>
<dbReference type="PANTHER" id="PTHR30558:SF3">
    <property type="entry name" value="BIOPOLYMER TRANSPORT PROTEIN EXBD-RELATED"/>
    <property type="match status" value="1"/>
</dbReference>
<protein>
    <submittedName>
        <fullName evidence="8">Biopolymer transporter ExbD</fullName>
    </submittedName>
</protein>
<evidence type="ECO:0000256" key="1">
    <source>
        <dbReference type="ARBA" id="ARBA00004162"/>
    </source>
</evidence>
<comment type="subcellular location">
    <subcellularLocation>
        <location evidence="1">Cell membrane</location>
        <topology evidence="1">Single-pass membrane protein</topology>
    </subcellularLocation>
    <subcellularLocation>
        <location evidence="7">Cell membrane</location>
        <topology evidence="7">Single-pass type II membrane protein</topology>
    </subcellularLocation>
</comment>
<proteinExistence type="inferred from homology"/>
<comment type="similarity">
    <text evidence="2 7">Belongs to the ExbD/TolR family.</text>
</comment>
<dbReference type="Pfam" id="PF02472">
    <property type="entry name" value="ExbD"/>
    <property type="match status" value="1"/>
</dbReference>
<gene>
    <name evidence="8" type="ORF">LQ567_20440</name>
</gene>
<evidence type="ECO:0000256" key="2">
    <source>
        <dbReference type="ARBA" id="ARBA00005811"/>
    </source>
</evidence>
<accession>A0ABS8PZ05</accession>
<keyword evidence="3" id="KW-1003">Cell membrane</keyword>
<dbReference type="Proteomes" id="UP001199816">
    <property type="component" value="Unassembled WGS sequence"/>
</dbReference>
<sequence length="191" mass="21125">MSSMETILEPVGRKRNRGAGFSRSGIRIDMTPMVDLGFLLITFFIYTTAMSDPSTMDLFMPKDGPPAPTAASGALTILVGDHGRLAYYEEQLQPDASNLHPLTPVTLRTTLIRKKKAVMAQYVPDPACEAKARAEHRSPETCRQGKLMVIIKPGKNADYKTVVQVLDEMLVNRIARYALTAPDAEELKYIP</sequence>
<name>A0ABS8PZ05_9BACT</name>
<dbReference type="PANTHER" id="PTHR30558">
    <property type="entry name" value="EXBD MEMBRANE COMPONENT OF PMF-DRIVEN MACROMOLECULE IMPORT SYSTEM"/>
    <property type="match status" value="1"/>
</dbReference>
<keyword evidence="4 7" id="KW-0812">Transmembrane</keyword>
<dbReference type="InterPro" id="IPR003400">
    <property type="entry name" value="ExbD"/>
</dbReference>
<dbReference type="RefSeq" id="WP_231007595.1">
    <property type="nucleotide sequence ID" value="NZ_JAJNEC010000006.1"/>
</dbReference>
<keyword evidence="7" id="KW-0813">Transport</keyword>
<evidence type="ECO:0000313" key="9">
    <source>
        <dbReference type="Proteomes" id="UP001199816"/>
    </source>
</evidence>
<evidence type="ECO:0000256" key="4">
    <source>
        <dbReference type="ARBA" id="ARBA00022692"/>
    </source>
</evidence>
<organism evidence="8 9">
    <name type="scientific">Niabella pedocola</name>
    <dbReference type="NCBI Taxonomy" id="1752077"/>
    <lineage>
        <taxon>Bacteria</taxon>
        <taxon>Pseudomonadati</taxon>
        <taxon>Bacteroidota</taxon>
        <taxon>Chitinophagia</taxon>
        <taxon>Chitinophagales</taxon>
        <taxon>Chitinophagaceae</taxon>
        <taxon>Niabella</taxon>
    </lineage>
</organism>
<reference evidence="8 9" key="1">
    <citation type="submission" date="2021-11" db="EMBL/GenBank/DDBJ databases">
        <title>Genomic of Niabella pedocola.</title>
        <authorList>
            <person name="Wu T."/>
        </authorList>
    </citation>
    <scope>NUCLEOTIDE SEQUENCE [LARGE SCALE GENOMIC DNA]</scope>
    <source>
        <strain evidence="8 9">JCM 31011</strain>
    </source>
</reference>
<comment type="caution">
    <text evidence="8">The sequence shown here is derived from an EMBL/GenBank/DDBJ whole genome shotgun (WGS) entry which is preliminary data.</text>
</comment>
<keyword evidence="6" id="KW-0472">Membrane</keyword>
<evidence type="ECO:0000256" key="5">
    <source>
        <dbReference type="ARBA" id="ARBA00022989"/>
    </source>
</evidence>
<dbReference type="EMBL" id="JAJNEC010000006">
    <property type="protein sequence ID" value="MCD2425166.1"/>
    <property type="molecule type" value="Genomic_DNA"/>
</dbReference>
<evidence type="ECO:0000256" key="6">
    <source>
        <dbReference type="ARBA" id="ARBA00023136"/>
    </source>
</evidence>
<keyword evidence="7" id="KW-0653">Protein transport</keyword>
<evidence type="ECO:0000256" key="3">
    <source>
        <dbReference type="ARBA" id="ARBA00022475"/>
    </source>
</evidence>
<keyword evidence="9" id="KW-1185">Reference proteome</keyword>
<keyword evidence="5" id="KW-1133">Transmembrane helix</keyword>
<evidence type="ECO:0000256" key="7">
    <source>
        <dbReference type="RuleBase" id="RU003879"/>
    </source>
</evidence>